<reference evidence="4" key="1">
    <citation type="journal article" date="2014" name="Genome Announc.">
        <title>De novo whole-genome sequence and genome annotation of Lichtheimia ramosa.</title>
        <authorList>
            <person name="Linde J."/>
            <person name="Schwartze V."/>
            <person name="Binder U."/>
            <person name="Lass-Florl C."/>
            <person name="Voigt K."/>
            <person name="Horn F."/>
        </authorList>
    </citation>
    <scope>NUCLEOTIDE SEQUENCE</scope>
    <source>
        <strain evidence="4">JMRC FSU:6197</strain>
    </source>
</reference>
<feature type="domain" description="RING-type" evidence="3">
    <location>
        <begin position="127"/>
        <end position="169"/>
    </location>
</feature>
<dbReference type="AlphaFoldDB" id="A0A077WSA5"/>
<dbReference type="Gene3D" id="3.30.40.10">
    <property type="entry name" value="Zinc/RING finger domain, C3HC4 (zinc finger)"/>
    <property type="match status" value="1"/>
</dbReference>
<dbReference type="SMART" id="SM00184">
    <property type="entry name" value="RING"/>
    <property type="match status" value="1"/>
</dbReference>
<dbReference type="GO" id="GO:0006511">
    <property type="term" value="P:ubiquitin-dependent protein catabolic process"/>
    <property type="evidence" value="ECO:0007669"/>
    <property type="project" value="TreeGrafter"/>
</dbReference>
<dbReference type="EMBL" id="LK023335">
    <property type="protein sequence ID" value="CDS10476.1"/>
    <property type="molecule type" value="Genomic_DNA"/>
</dbReference>
<sequence>MAGPAPSESNTAHQHKTSKKETSKITFQHPMETKSAVNLSYTTPSNDIFQVQIAPATSTTQQLGATTTPEQRRSWFSSLFSRRVRKSDTSAAGRTITVFSGKNKSSPYSDSKFAASATCIDENDEECSICQDDLFVKGKETLRLTCRHAFHRECIQGWLDRNSTCPYCRQTVSIVTLP</sequence>
<keyword evidence="1" id="KW-0863">Zinc-finger</keyword>
<dbReference type="Pfam" id="PF13639">
    <property type="entry name" value="zf-RING_2"/>
    <property type="match status" value="1"/>
</dbReference>
<feature type="region of interest" description="Disordered" evidence="2">
    <location>
        <begin position="1"/>
        <end position="29"/>
    </location>
</feature>
<keyword evidence="1" id="KW-0862">Zinc</keyword>
<name>A0A077WSA5_9FUNG</name>
<dbReference type="OrthoDB" id="2268908at2759"/>
<accession>A0A077WSA5</accession>
<proteinExistence type="predicted"/>
<dbReference type="PROSITE" id="PS50089">
    <property type="entry name" value="ZF_RING_2"/>
    <property type="match status" value="1"/>
</dbReference>
<dbReference type="InterPro" id="IPR051826">
    <property type="entry name" value="E3_ubiquitin-ligase_domain"/>
</dbReference>
<dbReference type="InterPro" id="IPR013083">
    <property type="entry name" value="Znf_RING/FYVE/PHD"/>
</dbReference>
<evidence type="ECO:0000256" key="1">
    <source>
        <dbReference type="PROSITE-ProRule" id="PRU00175"/>
    </source>
</evidence>
<evidence type="ECO:0000313" key="4">
    <source>
        <dbReference type="EMBL" id="CDS10476.1"/>
    </source>
</evidence>
<gene>
    <name evidence="4" type="ORF">LRAMOSA03152</name>
</gene>
<dbReference type="SUPFAM" id="SSF57850">
    <property type="entry name" value="RING/U-box"/>
    <property type="match status" value="1"/>
</dbReference>
<organism evidence="4">
    <name type="scientific">Lichtheimia ramosa</name>
    <dbReference type="NCBI Taxonomy" id="688394"/>
    <lineage>
        <taxon>Eukaryota</taxon>
        <taxon>Fungi</taxon>
        <taxon>Fungi incertae sedis</taxon>
        <taxon>Mucoromycota</taxon>
        <taxon>Mucoromycotina</taxon>
        <taxon>Mucoromycetes</taxon>
        <taxon>Mucorales</taxon>
        <taxon>Lichtheimiaceae</taxon>
        <taxon>Lichtheimia</taxon>
    </lineage>
</organism>
<keyword evidence="1" id="KW-0479">Metal-binding</keyword>
<dbReference type="InterPro" id="IPR001841">
    <property type="entry name" value="Znf_RING"/>
</dbReference>
<protein>
    <recommendedName>
        <fullName evidence="3">RING-type domain-containing protein</fullName>
    </recommendedName>
</protein>
<dbReference type="GO" id="GO:0061630">
    <property type="term" value="F:ubiquitin protein ligase activity"/>
    <property type="evidence" value="ECO:0007669"/>
    <property type="project" value="TreeGrafter"/>
</dbReference>
<dbReference type="PANTHER" id="PTHR22765:SF411">
    <property type="entry name" value="OS02G0248440 PROTEIN"/>
    <property type="match status" value="1"/>
</dbReference>
<dbReference type="CDD" id="cd16454">
    <property type="entry name" value="RING-H2_PA-TM-RING"/>
    <property type="match status" value="1"/>
</dbReference>
<dbReference type="PANTHER" id="PTHR22765">
    <property type="entry name" value="RING FINGER AND PROTEASE ASSOCIATED DOMAIN-CONTAINING"/>
    <property type="match status" value="1"/>
</dbReference>
<dbReference type="GO" id="GO:0008270">
    <property type="term" value="F:zinc ion binding"/>
    <property type="evidence" value="ECO:0007669"/>
    <property type="project" value="UniProtKB-KW"/>
</dbReference>
<evidence type="ECO:0000259" key="3">
    <source>
        <dbReference type="PROSITE" id="PS50089"/>
    </source>
</evidence>
<evidence type="ECO:0000256" key="2">
    <source>
        <dbReference type="SAM" id="MobiDB-lite"/>
    </source>
</evidence>